<evidence type="ECO:0000313" key="2">
    <source>
        <dbReference type="EMBL" id="CAL1584259.1"/>
    </source>
</evidence>
<dbReference type="AlphaFoldDB" id="A0AAV2K9Z0"/>
<sequence>MRRHSGGALDGGRGGWGGEGGDGPAGGAVVRRWKAGERWSRPRRHDLQAEEQRGPRRRLYATVLRPWDRLRAPDVASQPDIRAPPTIPAIAHQGELQQTCKVLLGAPVAEKPRRLLLPASSKRHQTIALLFPLSL</sequence>
<dbReference type="Proteomes" id="UP001497482">
    <property type="component" value="Chromosome 16"/>
</dbReference>
<gene>
    <name evidence="2" type="ORF">KC01_LOCUS14626</name>
</gene>
<proteinExistence type="predicted"/>
<feature type="compositionally biased region" description="Basic and acidic residues" evidence="1">
    <location>
        <begin position="34"/>
        <end position="54"/>
    </location>
</feature>
<feature type="region of interest" description="Disordered" evidence="1">
    <location>
        <begin position="1"/>
        <end position="54"/>
    </location>
</feature>
<accession>A0AAV2K9Z0</accession>
<keyword evidence="3" id="KW-1185">Reference proteome</keyword>
<name>A0AAV2K9Z0_KNICA</name>
<evidence type="ECO:0000256" key="1">
    <source>
        <dbReference type="SAM" id="MobiDB-lite"/>
    </source>
</evidence>
<dbReference type="EMBL" id="OZ035838">
    <property type="protein sequence ID" value="CAL1584259.1"/>
    <property type="molecule type" value="Genomic_DNA"/>
</dbReference>
<feature type="compositionally biased region" description="Gly residues" evidence="1">
    <location>
        <begin position="8"/>
        <end position="26"/>
    </location>
</feature>
<organism evidence="2 3">
    <name type="scientific">Knipowitschia caucasica</name>
    <name type="common">Caucasian dwarf goby</name>
    <name type="synonym">Pomatoschistus caucasicus</name>
    <dbReference type="NCBI Taxonomy" id="637954"/>
    <lineage>
        <taxon>Eukaryota</taxon>
        <taxon>Metazoa</taxon>
        <taxon>Chordata</taxon>
        <taxon>Craniata</taxon>
        <taxon>Vertebrata</taxon>
        <taxon>Euteleostomi</taxon>
        <taxon>Actinopterygii</taxon>
        <taxon>Neopterygii</taxon>
        <taxon>Teleostei</taxon>
        <taxon>Neoteleostei</taxon>
        <taxon>Acanthomorphata</taxon>
        <taxon>Gobiaria</taxon>
        <taxon>Gobiiformes</taxon>
        <taxon>Gobioidei</taxon>
        <taxon>Gobiidae</taxon>
        <taxon>Gobiinae</taxon>
        <taxon>Knipowitschia</taxon>
    </lineage>
</organism>
<evidence type="ECO:0000313" key="3">
    <source>
        <dbReference type="Proteomes" id="UP001497482"/>
    </source>
</evidence>
<protein>
    <submittedName>
        <fullName evidence="2">Uncharacterized protein</fullName>
    </submittedName>
</protein>
<reference evidence="2 3" key="1">
    <citation type="submission" date="2024-04" db="EMBL/GenBank/DDBJ databases">
        <authorList>
            <person name="Waldvogel A.-M."/>
            <person name="Schoenle A."/>
        </authorList>
    </citation>
    <scope>NUCLEOTIDE SEQUENCE [LARGE SCALE GENOMIC DNA]</scope>
</reference>